<organism evidence="7 8">
    <name type="scientific">Bradyrhizobium pachyrhizi</name>
    <dbReference type="NCBI Taxonomy" id="280333"/>
    <lineage>
        <taxon>Bacteria</taxon>
        <taxon>Pseudomonadati</taxon>
        <taxon>Pseudomonadota</taxon>
        <taxon>Alphaproteobacteria</taxon>
        <taxon>Hyphomicrobiales</taxon>
        <taxon>Nitrobacteraceae</taxon>
        <taxon>Bradyrhizobium</taxon>
    </lineage>
</organism>
<evidence type="ECO:0000256" key="4">
    <source>
        <dbReference type="ARBA" id="ARBA00023251"/>
    </source>
</evidence>
<keyword evidence="1 5" id="KW-0479">Metal-binding</keyword>
<dbReference type="AlphaFoldDB" id="A0A844SF22"/>
<evidence type="ECO:0000256" key="2">
    <source>
        <dbReference type="ARBA" id="ARBA00022842"/>
    </source>
</evidence>
<evidence type="ECO:0000256" key="6">
    <source>
        <dbReference type="SAM" id="SignalP"/>
    </source>
</evidence>
<evidence type="ECO:0000256" key="5">
    <source>
        <dbReference type="PIRNR" id="PIRNR026412"/>
    </source>
</evidence>
<dbReference type="InterPro" id="IPR011217">
    <property type="entry name" value="Vgb_bact"/>
</dbReference>
<dbReference type="InterPro" id="IPR015943">
    <property type="entry name" value="WD40/YVTN_repeat-like_dom_sf"/>
</dbReference>
<sequence>MNRRQFLASTTAAILAITARPLVASAQDGPFRTRYFSLDQGTGPHDVTPAPDGSVWFTGQRNGTLGRLNPRDGSFRLVDLGKRASPHGVTIGPDGAPWVTEGGQNAIARVDPGDHKVTLFPLPDKAAYANLNTGVFDKRGTYWFTGLSGFYGRLDPKSGELKVFEAPRGVGPYGITVTPNGDIWYASLAGSHIARIDLATGNASVVQPPTPHQGARRVWSDSRGRIWVSEWNSGNVSVHDPADGSWKAWKLPGKSPRSYAVYVDDKDKVWLTDFSANAIVRFDPVSENFNAFPSDRPGANVRQLDGRPGEIWGCESGQDRLVLIQTAAPA</sequence>
<evidence type="ECO:0000256" key="1">
    <source>
        <dbReference type="ARBA" id="ARBA00022723"/>
    </source>
</evidence>
<feature type="signal peptide" evidence="6">
    <location>
        <begin position="1"/>
        <end position="26"/>
    </location>
</feature>
<feature type="chain" id="PRO_5032283086" description="Virginiamycin B lyase" evidence="6">
    <location>
        <begin position="27"/>
        <end position="330"/>
    </location>
</feature>
<evidence type="ECO:0000313" key="8">
    <source>
        <dbReference type="Proteomes" id="UP000436468"/>
    </source>
</evidence>
<dbReference type="PANTHER" id="PTHR40274:SF3">
    <property type="entry name" value="VIRGINIAMYCIN B LYASE"/>
    <property type="match status" value="1"/>
</dbReference>
<dbReference type="EMBL" id="WQNF01000002">
    <property type="protein sequence ID" value="MVT64317.1"/>
    <property type="molecule type" value="Genomic_DNA"/>
</dbReference>
<evidence type="ECO:0000256" key="3">
    <source>
        <dbReference type="ARBA" id="ARBA00023239"/>
    </source>
</evidence>
<dbReference type="PANTHER" id="PTHR40274">
    <property type="entry name" value="VIRGINIAMYCIN B LYASE"/>
    <property type="match status" value="1"/>
</dbReference>
<keyword evidence="2 5" id="KW-0460">Magnesium</keyword>
<gene>
    <name evidence="7" type="ORF">GPL21_04200</name>
</gene>
<keyword evidence="8" id="KW-1185">Reference proteome</keyword>
<dbReference type="GO" id="GO:0016835">
    <property type="term" value="F:carbon-oxygen lyase activity"/>
    <property type="evidence" value="ECO:0007669"/>
    <property type="project" value="UniProtKB-UniRule"/>
</dbReference>
<comment type="subunit">
    <text evidence="5">Monomer.</text>
</comment>
<dbReference type="PROSITE" id="PS51318">
    <property type="entry name" value="TAT"/>
    <property type="match status" value="1"/>
</dbReference>
<dbReference type="InterPro" id="IPR051344">
    <property type="entry name" value="Vgb"/>
</dbReference>
<reference evidence="7 8" key="1">
    <citation type="submission" date="2019-12" db="EMBL/GenBank/DDBJ databases">
        <title>Draft genome sequences Bradyrhizobium cajani AMBPC1010, Bradyrhizobium pachyrhizi AMBPC1040 and Bradyrhizobium yuanmingense ALSPC3051, three plant growth promoting strains isolated from nodules of Cajanus cajan L. in Dominican Republic.</title>
        <authorList>
            <person name="Flores-Felix J.D."/>
            <person name="Araujo J."/>
            <person name="Diaz-Alcantara C."/>
            <person name="Gonzalez-Andres F."/>
            <person name="Velazquez E."/>
        </authorList>
    </citation>
    <scope>NUCLEOTIDE SEQUENCE [LARGE SCALE GENOMIC DNA]</scope>
    <source>
        <strain evidence="7 8">1040</strain>
    </source>
</reference>
<dbReference type="GO" id="GO:0017001">
    <property type="term" value="P:antibiotic catabolic process"/>
    <property type="evidence" value="ECO:0007669"/>
    <property type="project" value="UniProtKB-UniRule"/>
</dbReference>
<keyword evidence="3 5" id="KW-0456">Lyase</keyword>
<accession>A0A844SF22</accession>
<name>A0A844SF22_9BRAD</name>
<comment type="cofactor">
    <cofactor evidence="5">
        <name>Mg(2+)</name>
        <dbReference type="ChEBI" id="CHEBI:18420"/>
    </cofactor>
</comment>
<proteinExistence type="inferred from homology"/>
<dbReference type="Pfam" id="PF24684">
    <property type="entry name" value="Vgb_lyase"/>
    <property type="match status" value="1"/>
</dbReference>
<dbReference type="PIRSF" id="PIRSF026412">
    <property type="entry name" value="Streptogrm_lyase"/>
    <property type="match status" value="1"/>
</dbReference>
<evidence type="ECO:0000313" key="7">
    <source>
        <dbReference type="EMBL" id="MVT64317.1"/>
    </source>
</evidence>
<comment type="function">
    <text evidence="5">Inactivates the type B streptogramin antibiotics by linearizing the lactone ring at the ester linkage, generating a free phenylglycine carboxylate and converting the threonyl moiety into 2-amino-butenoic acid.</text>
</comment>
<keyword evidence="6" id="KW-0732">Signal</keyword>
<dbReference type="SUPFAM" id="SSF63829">
    <property type="entry name" value="Calcium-dependent phosphotriesterase"/>
    <property type="match status" value="1"/>
</dbReference>
<dbReference type="RefSeq" id="WP_157341205.1">
    <property type="nucleotide sequence ID" value="NZ_CP121667.1"/>
</dbReference>
<dbReference type="Gene3D" id="2.130.10.10">
    <property type="entry name" value="YVTN repeat-like/Quinoprotein amine dehydrogenase"/>
    <property type="match status" value="1"/>
</dbReference>
<dbReference type="Proteomes" id="UP000436468">
    <property type="component" value="Unassembled WGS sequence"/>
</dbReference>
<comment type="caution">
    <text evidence="7">The sequence shown here is derived from an EMBL/GenBank/DDBJ whole genome shotgun (WGS) entry which is preliminary data.</text>
</comment>
<dbReference type="EC" id="4.2.99.-" evidence="5"/>
<comment type="similarity">
    <text evidence="5">Belongs to the Vgb family.</text>
</comment>
<dbReference type="GO" id="GO:0030288">
    <property type="term" value="C:outer membrane-bounded periplasmic space"/>
    <property type="evidence" value="ECO:0007669"/>
    <property type="project" value="TreeGrafter"/>
</dbReference>
<protein>
    <recommendedName>
        <fullName evidence="5">Virginiamycin B lyase</fullName>
        <ecNumber evidence="5">4.2.99.-</ecNumber>
    </recommendedName>
    <alternativeName>
        <fullName evidence="5">Streptogramin B lyase</fullName>
    </alternativeName>
</protein>
<dbReference type="GO" id="GO:0046677">
    <property type="term" value="P:response to antibiotic"/>
    <property type="evidence" value="ECO:0007669"/>
    <property type="project" value="UniProtKB-UniRule"/>
</dbReference>
<dbReference type="InterPro" id="IPR006311">
    <property type="entry name" value="TAT_signal"/>
</dbReference>
<dbReference type="GO" id="GO:0000287">
    <property type="term" value="F:magnesium ion binding"/>
    <property type="evidence" value="ECO:0007669"/>
    <property type="project" value="UniProtKB-UniRule"/>
</dbReference>
<keyword evidence="4 5" id="KW-0046">Antibiotic resistance</keyword>